<dbReference type="AlphaFoldDB" id="D7MCN3"/>
<keyword evidence="1" id="KW-0732">Signal</keyword>
<sequence>MTSSDLSSLLFFLSQTLCRVIETIDQGRLLEHNLPLLLPWYKIYLGTLPVNSHKRIIHEGNKLKKNDIMIPSPRSGGYRCFFNPFYPFLLNIDFKQVYIINFIVCIHEIGSLRKNGIMIPSPRSGGYQSFLSFLSPNPSDFRPVTTHLLADEHLQLAVLMPPRTSVLEPSSTSPRLSTVTTLSSIDSLVENH</sequence>
<feature type="signal peptide" evidence="1">
    <location>
        <begin position="1"/>
        <end position="18"/>
    </location>
</feature>
<reference evidence="3" key="1">
    <citation type="journal article" date="2011" name="Nat. Genet.">
        <title>The Arabidopsis lyrata genome sequence and the basis of rapid genome size change.</title>
        <authorList>
            <person name="Hu T.T."/>
            <person name="Pattyn P."/>
            <person name="Bakker E.G."/>
            <person name="Cao J."/>
            <person name="Cheng J.-F."/>
            <person name="Clark R.M."/>
            <person name="Fahlgren N."/>
            <person name="Fawcett J.A."/>
            <person name="Grimwood J."/>
            <person name="Gundlach H."/>
            <person name="Haberer G."/>
            <person name="Hollister J.D."/>
            <person name="Ossowski S."/>
            <person name="Ottilar R.P."/>
            <person name="Salamov A.A."/>
            <person name="Schneeberger K."/>
            <person name="Spannagl M."/>
            <person name="Wang X."/>
            <person name="Yang L."/>
            <person name="Nasrallah M.E."/>
            <person name="Bergelson J."/>
            <person name="Carrington J.C."/>
            <person name="Gaut B.S."/>
            <person name="Schmutz J."/>
            <person name="Mayer K.F.X."/>
            <person name="Van de Peer Y."/>
            <person name="Grigoriev I.V."/>
            <person name="Nordborg M."/>
            <person name="Weigel D."/>
            <person name="Guo Y.-L."/>
        </authorList>
    </citation>
    <scope>NUCLEOTIDE SEQUENCE [LARGE SCALE GENOMIC DNA]</scope>
    <source>
        <strain evidence="3">cv. MN47</strain>
    </source>
</reference>
<dbReference type="EMBL" id="GL348719">
    <property type="protein sequence ID" value="EFH45701.1"/>
    <property type="molecule type" value="Genomic_DNA"/>
</dbReference>
<dbReference type="Gramene" id="scaffold_701320.1">
    <property type="protein sequence ID" value="scaffold_701320.1"/>
    <property type="gene ID" value="scaffold_701320.1"/>
</dbReference>
<evidence type="ECO:0000313" key="2">
    <source>
        <dbReference type="EMBL" id="EFH45701.1"/>
    </source>
</evidence>
<gene>
    <name evidence="2" type="ORF">ARALYDRAFT_913578</name>
</gene>
<feature type="chain" id="PRO_5003103015" evidence="1">
    <location>
        <begin position="19"/>
        <end position="192"/>
    </location>
</feature>
<keyword evidence="3" id="KW-1185">Reference proteome</keyword>
<name>D7MCN3_ARALL</name>
<organism evidence="3">
    <name type="scientific">Arabidopsis lyrata subsp. lyrata</name>
    <name type="common">Lyre-leaved rock-cress</name>
    <dbReference type="NCBI Taxonomy" id="81972"/>
    <lineage>
        <taxon>Eukaryota</taxon>
        <taxon>Viridiplantae</taxon>
        <taxon>Streptophyta</taxon>
        <taxon>Embryophyta</taxon>
        <taxon>Tracheophyta</taxon>
        <taxon>Spermatophyta</taxon>
        <taxon>Magnoliopsida</taxon>
        <taxon>eudicotyledons</taxon>
        <taxon>Gunneridae</taxon>
        <taxon>Pentapetalae</taxon>
        <taxon>rosids</taxon>
        <taxon>malvids</taxon>
        <taxon>Brassicales</taxon>
        <taxon>Brassicaceae</taxon>
        <taxon>Camelineae</taxon>
        <taxon>Arabidopsis</taxon>
    </lineage>
</organism>
<accession>D7MCN3</accession>
<evidence type="ECO:0000256" key="1">
    <source>
        <dbReference type="SAM" id="SignalP"/>
    </source>
</evidence>
<proteinExistence type="predicted"/>
<dbReference type="HOGENOM" id="CLU_1416935_0_0_1"/>
<dbReference type="Proteomes" id="UP000008694">
    <property type="component" value="Unassembled WGS sequence"/>
</dbReference>
<evidence type="ECO:0000313" key="3">
    <source>
        <dbReference type="Proteomes" id="UP000008694"/>
    </source>
</evidence>
<protein>
    <submittedName>
        <fullName evidence="2">Uncharacterized protein</fullName>
    </submittedName>
</protein>